<feature type="domain" description="PspC-related transmembrane region" evidence="9">
    <location>
        <begin position="312"/>
        <end position="455"/>
    </location>
</feature>
<dbReference type="Pfam" id="PF04024">
    <property type="entry name" value="PspC"/>
    <property type="match status" value="2"/>
</dbReference>
<protein>
    <submittedName>
        <fullName evidence="11">Phage shock protein PspC (Stress-responsive transcriptional regulator)</fullName>
    </submittedName>
</protein>
<feature type="transmembrane region" description="Helical" evidence="6">
    <location>
        <begin position="243"/>
        <end position="265"/>
    </location>
</feature>
<feature type="transmembrane region" description="Helical" evidence="6">
    <location>
        <begin position="148"/>
        <end position="167"/>
    </location>
</feature>
<dbReference type="PANTHER" id="PTHR33885:SF3">
    <property type="entry name" value="PHAGE SHOCK PROTEIN C"/>
    <property type="match status" value="1"/>
</dbReference>
<dbReference type="STRING" id="1003.SAMN04488541_100612"/>
<dbReference type="AlphaFoldDB" id="A0A1I2D2G9"/>
<feature type="transmembrane region" description="Helical" evidence="6">
    <location>
        <begin position="392"/>
        <end position="419"/>
    </location>
</feature>
<evidence type="ECO:0000256" key="5">
    <source>
        <dbReference type="ARBA" id="ARBA00023136"/>
    </source>
</evidence>
<evidence type="ECO:0000256" key="3">
    <source>
        <dbReference type="ARBA" id="ARBA00022692"/>
    </source>
</evidence>
<name>A0A1I2D2G9_9BACT</name>
<dbReference type="Pfam" id="PF22744">
    <property type="entry name" value="Toast-rack_PspC-Cterm"/>
    <property type="match status" value="1"/>
</dbReference>
<dbReference type="InterPro" id="IPR007168">
    <property type="entry name" value="Phageshock_PspC_N"/>
</dbReference>
<feature type="domain" description="PspC-related ToastRack" evidence="10">
    <location>
        <begin position="487"/>
        <end position="610"/>
    </location>
</feature>
<evidence type="ECO:0000313" key="11">
    <source>
        <dbReference type="EMBL" id="SFE74170.1"/>
    </source>
</evidence>
<dbReference type="InterPro" id="IPR021255">
    <property type="entry name" value="DUF2807"/>
</dbReference>
<feature type="domain" description="Phage shock protein PspC N-terminal" evidence="7">
    <location>
        <begin position="138"/>
        <end position="201"/>
    </location>
</feature>
<feature type="transmembrane region" description="Helical" evidence="6">
    <location>
        <begin position="431"/>
        <end position="452"/>
    </location>
</feature>
<accession>A0A1I2D2G9</accession>
<dbReference type="Pfam" id="PF22571">
    <property type="entry name" value="LiaI-LiaF-TM_PspC"/>
    <property type="match status" value="1"/>
</dbReference>
<dbReference type="EMBL" id="FONY01000006">
    <property type="protein sequence ID" value="SFE74170.1"/>
    <property type="molecule type" value="Genomic_DNA"/>
</dbReference>
<sequence>MNYTSVMKKNISINISGIIFHIEEDGYDKLKSYLSSIHQYFSTYEESEEIIADIENRIAEIFLSKLGQHKQVITVEDVQELIATMGTVDDFEVMEGESKQQKQKQHANYQSDFAFEESSFHYSHEEGATEGGQTNEKKKLYRDLKRKLIAGVASGIAHYFSIDPLWIRLIFAATFLGVFGAEIIPTIALITYIALWIVTPVSDNLPEDTKIKKLFRNPDKRILGGVASGLAAYFGADETIIRLLFVLGIPLGGTGFIIYLILWAITPEAKTLTEKMQMEGEPVTLSNIEKKIKESFNISEDDEENIFAKILVFPFQIIAKIFNFLTENFKPLGNFIFETIRVLAGSVLTMSSFAIVLGLLIFLAMFLGLFSVPAASHASIDGIPLSLVRQSVPLGGLVALVFILLIPFLTLGITGVSLIARRKVVSTAAAWTLFSIWVLGLLGAAATIPPFVQSFQVEGNYKEIKTYKADAPLITLGLEDTKEGLNLVKLTLRGYEGKEMKLVQKVEARGASQEDANKNAQTVIYNIKDKGDSLLFDKTFFLKENAAFRAQNVSMELFIPYGKEFAMQEDLGEILRHTLHPFGYGRQELKKEHRWTFDENGLKCLNCPEKVMEKQEEIDEEQDESSENESGEIFTQEIKDFKGFKKIEVRDNLEVEIEGGKDFSIVLDGEDKIIKDIKITQDGEELKIGFKTSSNQVKKWLRYKAKIYISMPSMSSLSLKSSSNATLNGFKEKEMNITLADRSECEVNAEIAKLNVVAKDRSEIDVAGKGEYLSIFASDRAEIDAFDYEAQRVNVKANDKSNVRVFASETIYMDAKDKGGVVYKGKPKVVNNKGNHGIE</sequence>
<dbReference type="PANTHER" id="PTHR33885">
    <property type="entry name" value="PHAGE SHOCK PROTEIN C"/>
    <property type="match status" value="1"/>
</dbReference>
<evidence type="ECO:0000259" key="10">
    <source>
        <dbReference type="Pfam" id="PF22744"/>
    </source>
</evidence>
<keyword evidence="3 6" id="KW-0812">Transmembrane</keyword>
<keyword evidence="12" id="KW-1185">Reference proteome</keyword>
<dbReference type="Gene3D" id="2.160.20.120">
    <property type="match status" value="1"/>
</dbReference>
<dbReference type="GO" id="GO:0005886">
    <property type="term" value="C:plasma membrane"/>
    <property type="evidence" value="ECO:0007669"/>
    <property type="project" value="UniProtKB-SubCell"/>
</dbReference>
<evidence type="ECO:0000259" key="7">
    <source>
        <dbReference type="Pfam" id="PF04024"/>
    </source>
</evidence>
<organism evidence="11 12">
    <name type="scientific">Thermoflexibacter ruber</name>
    <dbReference type="NCBI Taxonomy" id="1003"/>
    <lineage>
        <taxon>Bacteria</taxon>
        <taxon>Pseudomonadati</taxon>
        <taxon>Bacteroidota</taxon>
        <taxon>Cytophagia</taxon>
        <taxon>Cytophagales</taxon>
        <taxon>Thermoflexibacteraceae</taxon>
        <taxon>Thermoflexibacter</taxon>
    </lineage>
</organism>
<gene>
    <name evidence="11" type="ORF">SAMN04488541_100612</name>
</gene>
<evidence type="ECO:0000256" key="2">
    <source>
        <dbReference type="ARBA" id="ARBA00022475"/>
    </source>
</evidence>
<evidence type="ECO:0000256" key="6">
    <source>
        <dbReference type="SAM" id="Phobius"/>
    </source>
</evidence>
<evidence type="ECO:0000259" key="8">
    <source>
        <dbReference type="Pfam" id="PF10988"/>
    </source>
</evidence>
<dbReference type="InterPro" id="IPR052027">
    <property type="entry name" value="PspC"/>
</dbReference>
<dbReference type="InterPro" id="IPR054321">
    <property type="entry name" value="PspC-rel_TM"/>
</dbReference>
<evidence type="ECO:0000313" key="12">
    <source>
        <dbReference type="Proteomes" id="UP000199513"/>
    </source>
</evidence>
<keyword evidence="5 6" id="KW-0472">Membrane</keyword>
<keyword evidence="4 6" id="KW-1133">Transmembrane helix</keyword>
<comment type="subcellular location">
    <subcellularLocation>
        <location evidence="1">Cell membrane</location>
        <topology evidence="1">Single-pass membrane protein</topology>
    </subcellularLocation>
</comment>
<feature type="transmembrane region" description="Helical" evidence="6">
    <location>
        <begin position="347"/>
        <end position="372"/>
    </location>
</feature>
<keyword evidence="2" id="KW-1003">Cell membrane</keyword>
<feature type="transmembrane region" description="Helical" evidence="6">
    <location>
        <begin position="173"/>
        <end position="198"/>
    </location>
</feature>
<dbReference type="Pfam" id="PF10988">
    <property type="entry name" value="DUF2807"/>
    <property type="match status" value="1"/>
</dbReference>
<evidence type="ECO:0000256" key="1">
    <source>
        <dbReference type="ARBA" id="ARBA00004162"/>
    </source>
</evidence>
<evidence type="ECO:0000256" key="4">
    <source>
        <dbReference type="ARBA" id="ARBA00022989"/>
    </source>
</evidence>
<reference evidence="11 12" key="1">
    <citation type="submission" date="2016-10" db="EMBL/GenBank/DDBJ databases">
        <authorList>
            <person name="de Groot N.N."/>
        </authorList>
    </citation>
    <scope>NUCLEOTIDE SEQUENCE [LARGE SCALE GENOMIC DNA]</scope>
    <source>
        <strain>GEY</strain>
        <strain evidence="12">DSM 9560</strain>
    </source>
</reference>
<feature type="domain" description="Putative auto-transporter adhesin head GIN" evidence="8">
    <location>
        <begin position="644"/>
        <end position="827"/>
    </location>
</feature>
<dbReference type="InterPro" id="IPR054319">
    <property type="entry name" value="PspC-rel_ToastRack"/>
</dbReference>
<feature type="transmembrane region" description="Helical" evidence="6">
    <location>
        <begin position="306"/>
        <end position="326"/>
    </location>
</feature>
<feature type="domain" description="Phage shock protein PspC N-terminal" evidence="7">
    <location>
        <begin position="212"/>
        <end position="269"/>
    </location>
</feature>
<dbReference type="Proteomes" id="UP000199513">
    <property type="component" value="Unassembled WGS sequence"/>
</dbReference>
<proteinExistence type="predicted"/>
<evidence type="ECO:0000259" key="9">
    <source>
        <dbReference type="Pfam" id="PF22571"/>
    </source>
</evidence>